<feature type="region of interest" description="Disordered" evidence="1">
    <location>
        <begin position="82"/>
        <end position="118"/>
    </location>
</feature>
<evidence type="ECO:0000313" key="3">
    <source>
        <dbReference type="EMBL" id="KAL3537746.1"/>
    </source>
</evidence>
<feature type="compositionally biased region" description="Pro residues" evidence="1">
    <location>
        <begin position="83"/>
        <end position="104"/>
    </location>
</feature>
<dbReference type="AlphaFoldDB" id="A0ABD3B2W6"/>
<organism evidence="3 4">
    <name type="scientific">Cinchona calisaya</name>
    <dbReference type="NCBI Taxonomy" id="153742"/>
    <lineage>
        <taxon>Eukaryota</taxon>
        <taxon>Viridiplantae</taxon>
        <taxon>Streptophyta</taxon>
        <taxon>Embryophyta</taxon>
        <taxon>Tracheophyta</taxon>
        <taxon>Spermatophyta</taxon>
        <taxon>Magnoliopsida</taxon>
        <taxon>eudicotyledons</taxon>
        <taxon>Gunneridae</taxon>
        <taxon>Pentapetalae</taxon>
        <taxon>asterids</taxon>
        <taxon>lamiids</taxon>
        <taxon>Gentianales</taxon>
        <taxon>Rubiaceae</taxon>
        <taxon>Cinchonoideae</taxon>
        <taxon>Cinchoneae</taxon>
        <taxon>Cinchona</taxon>
    </lineage>
</organism>
<dbReference type="InterPro" id="IPR036249">
    <property type="entry name" value="Thioredoxin-like_sf"/>
</dbReference>
<dbReference type="Pfam" id="PF00462">
    <property type="entry name" value="Glutaredoxin"/>
    <property type="match status" value="1"/>
</dbReference>
<feature type="domain" description="Glutaredoxin" evidence="2">
    <location>
        <begin position="131"/>
        <end position="197"/>
    </location>
</feature>
<dbReference type="PANTHER" id="PTHR45669">
    <property type="entry name" value="GLUTAREDOXIN DOMAIN-CONTAINING CYSTEINE-RICH PROTEIN CG12206-RELATED"/>
    <property type="match status" value="1"/>
</dbReference>
<dbReference type="Pfam" id="PF23733">
    <property type="entry name" value="GRXCR1-2_C"/>
    <property type="match status" value="1"/>
</dbReference>
<dbReference type="PROSITE" id="PS51354">
    <property type="entry name" value="GLUTAREDOXIN_2"/>
    <property type="match status" value="1"/>
</dbReference>
<dbReference type="InterPro" id="IPR002109">
    <property type="entry name" value="Glutaredoxin"/>
</dbReference>
<keyword evidence="4" id="KW-1185">Reference proteome</keyword>
<reference evidence="3 4" key="1">
    <citation type="submission" date="2024-11" db="EMBL/GenBank/DDBJ databases">
        <title>A near-complete genome assembly of Cinchona calisaya.</title>
        <authorList>
            <person name="Lian D.C."/>
            <person name="Zhao X.W."/>
            <person name="Wei L."/>
        </authorList>
    </citation>
    <scope>NUCLEOTIDE SEQUENCE [LARGE SCALE GENOMIC DNA]</scope>
    <source>
        <tissue evidence="3">Nenye</tissue>
    </source>
</reference>
<dbReference type="PANTHER" id="PTHR45669:SF17">
    <property type="entry name" value="GLUTAREDOXIN DOMAIN-CONTAINING PROTEIN"/>
    <property type="match status" value="1"/>
</dbReference>
<dbReference type="CDD" id="cd03031">
    <property type="entry name" value="GRX_GRX_like"/>
    <property type="match status" value="1"/>
</dbReference>
<proteinExistence type="predicted"/>
<dbReference type="Proteomes" id="UP001630127">
    <property type="component" value="Unassembled WGS sequence"/>
</dbReference>
<name>A0ABD3B2W6_9GENT</name>
<evidence type="ECO:0000256" key="1">
    <source>
        <dbReference type="SAM" id="MobiDB-lite"/>
    </source>
</evidence>
<feature type="compositionally biased region" description="Low complexity" evidence="1">
    <location>
        <begin position="105"/>
        <end position="116"/>
    </location>
</feature>
<sequence length="279" mass="31033">MAFLNEDHNFNYSENPKAAIFNRSLTVHNPNPALTLSEFTKKPLLVYRNGSVKTLSNFPFATMVSAGNSFRGKVKKLCSLFEKPPPTSPNLQPPPSPSQPPPSLKPSKPINSNSNSDAFPFRLPGMEDRVVIFFTTLRGIRKTFADCYAVRMILKGFRVNLDERDISMDSAYKKELQSVLGEKTVILPQVFIKGKYIGGADVVRQLNEAGELTKMLNGLPIRAVKPGLGYICEGCGDVRFIPCSNCNGSRKVFDEDDEQLKRCPECNENGLVRCPECCF</sequence>
<accession>A0ABD3B2W6</accession>
<evidence type="ECO:0000259" key="2">
    <source>
        <dbReference type="Pfam" id="PF00462"/>
    </source>
</evidence>
<dbReference type="Gene3D" id="3.40.30.10">
    <property type="entry name" value="Glutaredoxin"/>
    <property type="match status" value="1"/>
</dbReference>
<comment type="caution">
    <text evidence="3">The sequence shown here is derived from an EMBL/GenBank/DDBJ whole genome shotgun (WGS) entry which is preliminary data.</text>
</comment>
<evidence type="ECO:0000313" key="4">
    <source>
        <dbReference type="Proteomes" id="UP001630127"/>
    </source>
</evidence>
<gene>
    <name evidence="3" type="ORF">ACH5RR_001112</name>
</gene>
<dbReference type="SUPFAM" id="SSF52833">
    <property type="entry name" value="Thioredoxin-like"/>
    <property type="match status" value="1"/>
</dbReference>
<dbReference type="EMBL" id="JBJUIK010000001">
    <property type="protein sequence ID" value="KAL3537746.1"/>
    <property type="molecule type" value="Genomic_DNA"/>
</dbReference>
<protein>
    <recommendedName>
        <fullName evidence="2">Glutaredoxin domain-containing protein</fullName>
    </recommendedName>
</protein>